<dbReference type="InterPro" id="IPR027918">
    <property type="entry name" value="HYLS1_C_dom"/>
</dbReference>
<proteinExistence type="inferred from homology"/>
<evidence type="ECO:0000256" key="6">
    <source>
        <dbReference type="ARBA" id="ARBA00023212"/>
    </source>
</evidence>
<dbReference type="Pfam" id="PF15311">
    <property type="entry name" value="HYLS1_C"/>
    <property type="match status" value="1"/>
</dbReference>
<dbReference type="GO" id="GO:0005814">
    <property type="term" value="C:centriole"/>
    <property type="evidence" value="ECO:0007669"/>
    <property type="project" value="UniProtKB-SubCell"/>
</dbReference>
<dbReference type="AlphaFoldDB" id="A0A336LVF2"/>
<feature type="compositionally biased region" description="Basic and acidic residues" evidence="8">
    <location>
        <begin position="64"/>
        <end position="79"/>
    </location>
</feature>
<evidence type="ECO:0000256" key="4">
    <source>
        <dbReference type="ARBA" id="ARBA00022490"/>
    </source>
</evidence>
<keyword evidence="5" id="KW-0970">Cilium biogenesis/degradation</keyword>
<feature type="compositionally biased region" description="Polar residues" evidence="8">
    <location>
        <begin position="142"/>
        <end position="158"/>
    </location>
</feature>
<comment type="similarity">
    <text evidence="3">Belongs to the HYLS1 family.</text>
</comment>
<keyword evidence="6" id="KW-0206">Cytoskeleton</keyword>
<evidence type="ECO:0000256" key="3">
    <source>
        <dbReference type="ARBA" id="ARBA00010091"/>
    </source>
</evidence>
<sequence>MELDPKEVLFHLNHMGYKNITATQLKDFMKDLKKLIAYETKSTKCGKGNRNFVQECMKSLTAGARKDPSYNSDEGKEKSGQNFVPIDPRPVQKQYENKITKETQNQLKKVSRGVSTDQRNIEEVQVEGRSVQKTQENKENVSRPSSRASKASCGTKTFTVDDETSQKSDDRVKMWIRTGRPKSLTQRNDPVELYHKYKREWERNKQLIPGDNDHSELRWRIRTKLLS</sequence>
<keyword evidence="7" id="KW-0966">Cell projection</keyword>
<dbReference type="GO" id="GO:0060271">
    <property type="term" value="P:cilium assembly"/>
    <property type="evidence" value="ECO:0007669"/>
    <property type="project" value="TreeGrafter"/>
</dbReference>
<keyword evidence="4" id="KW-0963">Cytoplasm</keyword>
<reference evidence="10" key="1">
    <citation type="submission" date="2018-07" db="EMBL/GenBank/DDBJ databases">
        <authorList>
            <person name="Quirk P.G."/>
            <person name="Krulwich T.A."/>
        </authorList>
    </citation>
    <scope>NUCLEOTIDE SEQUENCE</scope>
</reference>
<dbReference type="VEuPathDB" id="VectorBase:CSON002108"/>
<evidence type="ECO:0000259" key="9">
    <source>
        <dbReference type="Pfam" id="PF15311"/>
    </source>
</evidence>
<feature type="domain" description="Centriolar and ciliogenesis-associated protein HYLS1 C-terminal" evidence="9">
    <location>
        <begin position="185"/>
        <end position="226"/>
    </location>
</feature>
<dbReference type="InterPro" id="IPR052319">
    <property type="entry name" value="Centriolar_ciliogenesis_assoc"/>
</dbReference>
<dbReference type="GO" id="GO:0097730">
    <property type="term" value="C:non-motile cilium"/>
    <property type="evidence" value="ECO:0007669"/>
    <property type="project" value="TreeGrafter"/>
</dbReference>
<evidence type="ECO:0000256" key="2">
    <source>
        <dbReference type="ARBA" id="ARBA00004138"/>
    </source>
</evidence>
<feature type="compositionally biased region" description="Polar residues" evidence="8">
    <location>
        <begin position="102"/>
        <end position="118"/>
    </location>
</feature>
<evidence type="ECO:0000256" key="8">
    <source>
        <dbReference type="SAM" id="MobiDB-lite"/>
    </source>
</evidence>
<evidence type="ECO:0000256" key="5">
    <source>
        <dbReference type="ARBA" id="ARBA00022794"/>
    </source>
</evidence>
<accession>A0A336LVF2</accession>
<gene>
    <name evidence="10" type="primary">CSON002108</name>
</gene>
<dbReference type="PANTHER" id="PTHR34174:SF1">
    <property type="entry name" value="CENTRIOLAR AND CILIOGENESIS-ASSOCIATED PROTEIN HYLS1"/>
    <property type="match status" value="1"/>
</dbReference>
<dbReference type="PANTHER" id="PTHR34174">
    <property type="entry name" value="HYDROLETHALUS SYNDROME PROTEIN 1"/>
    <property type="match status" value="1"/>
</dbReference>
<dbReference type="EMBL" id="UFQT01000134">
    <property type="protein sequence ID" value="SSX20643.1"/>
    <property type="molecule type" value="Genomic_DNA"/>
</dbReference>
<protein>
    <submittedName>
        <fullName evidence="10">CSON002108 protein</fullName>
    </submittedName>
</protein>
<name>A0A336LVF2_CULSO</name>
<evidence type="ECO:0000256" key="1">
    <source>
        <dbReference type="ARBA" id="ARBA00004114"/>
    </source>
</evidence>
<feature type="region of interest" description="Disordered" evidence="8">
    <location>
        <begin position="64"/>
        <end position="166"/>
    </location>
</feature>
<evidence type="ECO:0000313" key="10">
    <source>
        <dbReference type="EMBL" id="SSX20643.1"/>
    </source>
</evidence>
<evidence type="ECO:0000256" key="7">
    <source>
        <dbReference type="ARBA" id="ARBA00023273"/>
    </source>
</evidence>
<comment type="subcellular location">
    <subcellularLocation>
        <location evidence="2">Cell projection</location>
        <location evidence="2">Cilium</location>
    </subcellularLocation>
    <subcellularLocation>
        <location evidence="1">Cytoplasm</location>
        <location evidence="1">Cytoskeleton</location>
        <location evidence="1">Microtubule organizing center</location>
        <location evidence="1">Centrosome</location>
        <location evidence="1">Centriole</location>
    </subcellularLocation>
</comment>
<organism evidence="10">
    <name type="scientific">Culicoides sonorensis</name>
    <name type="common">Biting midge</name>
    <dbReference type="NCBI Taxonomy" id="179676"/>
    <lineage>
        <taxon>Eukaryota</taxon>
        <taxon>Metazoa</taxon>
        <taxon>Ecdysozoa</taxon>
        <taxon>Arthropoda</taxon>
        <taxon>Hexapoda</taxon>
        <taxon>Insecta</taxon>
        <taxon>Pterygota</taxon>
        <taxon>Neoptera</taxon>
        <taxon>Endopterygota</taxon>
        <taxon>Diptera</taxon>
        <taxon>Nematocera</taxon>
        <taxon>Chironomoidea</taxon>
        <taxon>Ceratopogonidae</taxon>
        <taxon>Ceratopogoninae</taxon>
        <taxon>Culicoides</taxon>
        <taxon>Monoculicoides</taxon>
    </lineage>
</organism>